<gene>
    <name evidence="2" type="ORF">Aiant_40870</name>
</gene>
<sequence length="490" mass="51916">MLMVSWTLRTATAVSLAGGLVLAGAVPAVADDPAADVTNPVITSVGLTDGQLVRAVPLFRVTATDDVKVTKVVVTVDTPGDPYANGGCQTSATAGYWICKAVTTTRVRDYYDSTITVQALDAAGNRSAPIVRQVHVDNVAPRMDLTPAPGSSMRSGPVTIEITGVPADITKVEVLDGAFGPVLATLTEAPWSYTWQATDGATQPCFQAFDRVGNISSPCTGYIVDDEEPVITRVDATSMYTTSRVDSGNGWVGGDTGLTPTIDDESPITRTQWRVNGELKSTGSSFSWAAKTIAAPTATVDLQVWDAAGNTASTSFPVNIDRTAPTMVISPAERALVRGTSFVTSLRASDVHGVAYTQFGNQATTSSWVRSGADGPKTLTWLATDSLGNTAEARRTVIVDNTAPGLTVTKRPTNNTKLTKKTTLTAAASDRNGVAKVQLLVNGKVVATDYTAGYHFTLNPKRYGKKFTVQLRAYDKAGNVKYSTKRTYRR</sequence>
<dbReference type="EMBL" id="AP023356">
    <property type="protein sequence ID" value="BCJ43430.1"/>
    <property type="molecule type" value="Genomic_DNA"/>
</dbReference>
<evidence type="ECO:0000313" key="3">
    <source>
        <dbReference type="Proteomes" id="UP000676967"/>
    </source>
</evidence>
<dbReference type="InterPro" id="IPR013783">
    <property type="entry name" value="Ig-like_fold"/>
</dbReference>
<evidence type="ECO:0000256" key="1">
    <source>
        <dbReference type="SAM" id="SignalP"/>
    </source>
</evidence>
<accession>A0ABN6CCT8</accession>
<name>A0ABN6CCT8_9ACTN</name>
<evidence type="ECO:0008006" key="4">
    <source>
        <dbReference type="Google" id="ProtNLM"/>
    </source>
</evidence>
<keyword evidence="1" id="KW-0732">Signal</keyword>
<evidence type="ECO:0000313" key="2">
    <source>
        <dbReference type="EMBL" id="BCJ43430.1"/>
    </source>
</evidence>
<proteinExistence type="predicted"/>
<feature type="signal peptide" evidence="1">
    <location>
        <begin position="1"/>
        <end position="30"/>
    </location>
</feature>
<dbReference type="Proteomes" id="UP000676967">
    <property type="component" value="Chromosome"/>
</dbReference>
<dbReference type="RefSeq" id="WP_189332171.1">
    <property type="nucleotide sequence ID" value="NZ_AP023356.1"/>
</dbReference>
<organism evidence="2 3">
    <name type="scientific">Actinoplanes ianthinogenes</name>
    <dbReference type="NCBI Taxonomy" id="122358"/>
    <lineage>
        <taxon>Bacteria</taxon>
        <taxon>Bacillati</taxon>
        <taxon>Actinomycetota</taxon>
        <taxon>Actinomycetes</taxon>
        <taxon>Micromonosporales</taxon>
        <taxon>Micromonosporaceae</taxon>
        <taxon>Actinoplanes</taxon>
    </lineage>
</organism>
<feature type="chain" id="PRO_5045665836" description="Ig-like domain-containing protein" evidence="1">
    <location>
        <begin position="31"/>
        <end position="490"/>
    </location>
</feature>
<protein>
    <recommendedName>
        <fullName evidence="4">Ig-like domain-containing protein</fullName>
    </recommendedName>
</protein>
<dbReference type="Pfam" id="PF17957">
    <property type="entry name" value="Big_7"/>
    <property type="match status" value="1"/>
</dbReference>
<reference evidence="2 3" key="1">
    <citation type="submission" date="2020-08" db="EMBL/GenBank/DDBJ databases">
        <title>Whole genome shotgun sequence of Actinoplanes ianthinogenes NBRC 13996.</title>
        <authorList>
            <person name="Komaki H."/>
            <person name="Tamura T."/>
        </authorList>
    </citation>
    <scope>NUCLEOTIDE SEQUENCE [LARGE SCALE GENOMIC DNA]</scope>
    <source>
        <strain evidence="2 3">NBRC 13996</strain>
    </source>
</reference>
<dbReference type="Gene3D" id="2.60.40.10">
    <property type="entry name" value="Immunoglobulins"/>
    <property type="match status" value="2"/>
</dbReference>
<keyword evidence="3" id="KW-1185">Reference proteome</keyword>